<keyword evidence="5 10" id="KW-0949">S-adenosyl-L-methionine</keyword>
<keyword evidence="8 10" id="KW-0560">Oxidoreductase</keyword>
<evidence type="ECO:0000259" key="11">
    <source>
        <dbReference type="Pfam" id="PF01266"/>
    </source>
</evidence>
<dbReference type="Proteomes" id="UP001596422">
    <property type="component" value="Unassembled WGS sequence"/>
</dbReference>
<dbReference type="Pfam" id="PF05430">
    <property type="entry name" value="Methyltransf_30"/>
    <property type="match status" value="1"/>
</dbReference>
<dbReference type="SUPFAM" id="SSF54373">
    <property type="entry name" value="FAD-linked reductases, C-terminal domain"/>
    <property type="match status" value="1"/>
</dbReference>
<dbReference type="InterPro" id="IPR008471">
    <property type="entry name" value="MnmC-like_methylTransf"/>
</dbReference>
<dbReference type="PANTHER" id="PTHR13847:SF283">
    <property type="entry name" value="TRNA 5-METHYLAMINOMETHYL-2-THIOURIDINE BIOSYNTHESIS BIFUNCTIONAL PROTEIN MNMC"/>
    <property type="match status" value="1"/>
</dbReference>
<feature type="domain" description="FAD dependent oxidoreductase" evidence="11">
    <location>
        <begin position="258"/>
        <end position="617"/>
    </location>
</feature>
<keyword evidence="3 10" id="KW-0285">Flavoprotein</keyword>
<comment type="function">
    <text evidence="10">Catalyzes the last two steps in the biosynthesis of 5-methylaminomethyl-2-thiouridine (mnm(5)s(2)U) at the wobble position (U34) in tRNA. Catalyzes the FAD-dependent demodification of cmnm(5)s(2)U34 to nm(5)s(2)U34, followed by the transfer of a methyl group from S-adenosyl-L-methionine to nm(5)s(2)U34, to form mnm(5)s(2)U34.</text>
</comment>
<feature type="region of interest" description="tRNA (mnm(5)s(2)U34)-methyltransferase" evidence="10">
    <location>
        <begin position="1"/>
        <end position="233"/>
    </location>
</feature>
<dbReference type="EC" id="1.5.-.-" evidence="10"/>
<feature type="domain" description="MnmC-like methyltransferase" evidence="12">
    <location>
        <begin position="114"/>
        <end position="232"/>
    </location>
</feature>
<dbReference type="InterPro" id="IPR047785">
    <property type="entry name" value="tRNA_MNMC2"/>
</dbReference>
<comment type="similarity">
    <text evidence="10">In the N-terminal section; belongs to the methyltransferase superfamily. tRNA (mnm(5)s(2)U34)-methyltransferase family.</text>
</comment>
<dbReference type="NCBIfam" id="NF033855">
    <property type="entry name" value="tRNA_MNMC2"/>
    <property type="match status" value="1"/>
</dbReference>
<keyword evidence="6 10" id="KW-0819">tRNA processing</keyword>
<accession>A0ABW1ZX24</accession>
<dbReference type="EMBL" id="JBHSWE010000001">
    <property type="protein sequence ID" value="MFC6669736.1"/>
    <property type="molecule type" value="Genomic_DNA"/>
</dbReference>
<evidence type="ECO:0000256" key="9">
    <source>
        <dbReference type="ARBA" id="ARBA00023268"/>
    </source>
</evidence>
<evidence type="ECO:0000256" key="4">
    <source>
        <dbReference type="ARBA" id="ARBA00022679"/>
    </source>
</evidence>
<dbReference type="PANTHER" id="PTHR13847">
    <property type="entry name" value="SARCOSINE DEHYDROGENASE-RELATED"/>
    <property type="match status" value="1"/>
</dbReference>
<evidence type="ECO:0000256" key="1">
    <source>
        <dbReference type="ARBA" id="ARBA00022490"/>
    </source>
</evidence>
<dbReference type="RefSeq" id="WP_379908273.1">
    <property type="nucleotide sequence ID" value="NZ_JBHSWE010000001.1"/>
</dbReference>
<dbReference type="Gene3D" id="3.40.50.150">
    <property type="entry name" value="Vaccinia Virus protein VP39"/>
    <property type="match status" value="1"/>
</dbReference>
<name>A0ABW1ZX24_9GAMM</name>
<proteinExistence type="inferred from homology"/>
<comment type="subcellular location">
    <subcellularLocation>
        <location evidence="10">Cytoplasm</location>
    </subcellularLocation>
</comment>
<keyword evidence="2 10" id="KW-0489">Methyltransferase</keyword>
<evidence type="ECO:0000259" key="12">
    <source>
        <dbReference type="Pfam" id="PF05430"/>
    </source>
</evidence>
<dbReference type="InterPro" id="IPR036188">
    <property type="entry name" value="FAD/NAD-bd_sf"/>
</dbReference>
<comment type="catalytic activity">
    <reaction evidence="10">
        <text>5-aminomethyl-2-thiouridine(34) in tRNA + S-adenosyl-L-methionine = 5-methylaminomethyl-2-thiouridine(34) in tRNA + S-adenosyl-L-homocysteine + H(+)</text>
        <dbReference type="Rhea" id="RHEA:19569"/>
        <dbReference type="Rhea" id="RHEA-COMP:10195"/>
        <dbReference type="Rhea" id="RHEA-COMP:10197"/>
        <dbReference type="ChEBI" id="CHEBI:15378"/>
        <dbReference type="ChEBI" id="CHEBI:57856"/>
        <dbReference type="ChEBI" id="CHEBI:59789"/>
        <dbReference type="ChEBI" id="CHEBI:74454"/>
        <dbReference type="ChEBI" id="CHEBI:74455"/>
        <dbReference type="EC" id="2.1.1.61"/>
    </reaction>
</comment>
<protein>
    <recommendedName>
        <fullName evidence="10">tRNA 5-methylaminomethyl-2-thiouridine biosynthesis bifunctional protein MnmC</fullName>
        <shortName evidence="10">tRNA mnm(5)s(2)U biosynthesis bifunctional protein</shortName>
    </recommendedName>
    <domain>
        <recommendedName>
            <fullName evidence="10">tRNA (mnm(5)s(2)U34)-methyltransferase</fullName>
            <ecNumber evidence="10">2.1.1.61</ecNumber>
        </recommendedName>
    </domain>
    <domain>
        <recommendedName>
            <fullName evidence="10">FAD-dependent cmnm(5)s(2)U34 oxidoreductase</fullName>
            <ecNumber evidence="10">1.5.-.-</ecNumber>
        </recommendedName>
    </domain>
</protein>
<dbReference type="NCBIfam" id="TIGR03197">
    <property type="entry name" value="MnmC_Cterm"/>
    <property type="match status" value="1"/>
</dbReference>
<dbReference type="NCBIfam" id="NF002481">
    <property type="entry name" value="PRK01747.1-2"/>
    <property type="match status" value="1"/>
</dbReference>
<keyword evidence="9 10" id="KW-0511">Multifunctional enzyme</keyword>
<organism evidence="13 14">
    <name type="scientific">Marinobacterium aestuariivivens</name>
    <dbReference type="NCBI Taxonomy" id="1698799"/>
    <lineage>
        <taxon>Bacteria</taxon>
        <taxon>Pseudomonadati</taxon>
        <taxon>Pseudomonadota</taxon>
        <taxon>Gammaproteobacteria</taxon>
        <taxon>Oceanospirillales</taxon>
        <taxon>Oceanospirillaceae</taxon>
        <taxon>Marinobacterium</taxon>
    </lineage>
</organism>
<comment type="cofactor">
    <cofactor evidence="10">
        <name>FAD</name>
        <dbReference type="ChEBI" id="CHEBI:57692"/>
    </cofactor>
</comment>
<dbReference type="EC" id="2.1.1.61" evidence="10"/>
<comment type="similarity">
    <text evidence="10">In the C-terminal section; belongs to the DAO family.</text>
</comment>
<evidence type="ECO:0000256" key="3">
    <source>
        <dbReference type="ARBA" id="ARBA00022630"/>
    </source>
</evidence>
<evidence type="ECO:0000256" key="6">
    <source>
        <dbReference type="ARBA" id="ARBA00022694"/>
    </source>
</evidence>
<dbReference type="InterPro" id="IPR023032">
    <property type="entry name" value="tRNA_MAMT_biosynth_bifunc_MnmC"/>
</dbReference>
<keyword evidence="7 10" id="KW-0274">FAD</keyword>
<dbReference type="Pfam" id="PF01266">
    <property type="entry name" value="DAO"/>
    <property type="match status" value="1"/>
</dbReference>
<evidence type="ECO:0000313" key="14">
    <source>
        <dbReference type="Proteomes" id="UP001596422"/>
    </source>
</evidence>
<dbReference type="InterPro" id="IPR017610">
    <property type="entry name" value="tRNA_S-uridine_synth_MnmC_C"/>
</dbReference>
<dbReference type="InterPro" id="IPR029063">
    <property type="entry name" value="SAM-dependent_MTases_sf"/>
</dbReference>
<dbReference type="InterPro" id="IPR006076">
    <property type="entry name" value="FAD-dep_OxRdtase"/>
</dbReference>
<dbReference type="Gene3D" id="3.30.9.10">
    <property type="entry name" value="D-Amino Acid Oxidase, subunit A, domain 2"/>
    <property type="match status" value="1"/>
</dbReference>
<sequence>MNKIQAAELRWEADTPVSGQFDDIYFNQDGGLAETRHVFLDGNRLAERFGAPEGAHFTVAETGFGTGLNFLCARALWLERAPQDARLHFISVEKFPLSREDLARALAHWPGFRDGGEQLLAQYPPPVAGFHRLVLDEGRIVLTLMLGDAIDRYRELEARVDAWFLDGFAPSKNPDMWQPELFGQMARLSHAGTTLATFTAAGFVRRGLQAVGFEMEKVPGFGRKREMLRGQHRVAATTPSAAPWFDSPTPAGRPGSALILGGGLAGCSAARALAERGIRVQLLEQSAELASGGSGNRQGALYAKLPVRPTKQGLLHSTGLHYSHHLLERLVPDDQWSACGLLQLATGDREAQRQQQLADEALYPDELVRAVSPDEATSLAGLPVHLSGLFFPLGGWVSPPAFCRSLVDHPLIELHTGCRIGSLGRSAGRWQATTDGGRPFESEVVVVATAGAARTLEQLGHLPLKSIRGQVSHAPCPAGVPALATVVCGDGYISPPLEGQYAFGATFDLHDDSRALRPEDHQRNLDTLAAALPELAGALADSPAGGRVGFRCSTPDYLPIVGPAPVYERFVEDYGRLRQDRKWPFDRAPTHHPGLYISVGHGSKGLLTCPLGAELLAGMICNEPLPLGRELVEALSPARFIIKNLIRGSI</sequence>
<keyword evidence="1 10" id="KW-0963">Cytoplasm</keyword>
<dbReference type="HAMAP" id="MF_01102">
    <property type="entry name" value="MnmC"/>
    <property type="match status" value="1"/>
</dbReference>
<evidence type="ECO:0000256" key="7">
    <source>
        <dbReference type="ARBA" id="ARBA00022827"/>
    </source>
</evidence>
<evidence type="ECO:0000256" key="2">
    <source>
        <dbReference type="ARBA" id="ARBA00022603"/>
    </source>
</evidence>
<gene>
    <name evidence="10 13" type="primary">mnmC</name>
    <name evidence="13" type="ORF">ACFQDL_06275</name>
</gene>
<evidence type="ECO:0000256" key="5">
    <source>
        <dbReference type="ARBA" id="ARBA00022691"/>
    </source>
</evidence>
<evidence type="ECO:0000256" key="8">
    <source>
        <dbReference type="ARBA" id="ARBA00023002"/>
    </source>
</evidence>
<comment type="caution">
    <text evidence="13">The sequence shown here is derived from an EMBL/GenBank/DDBJ whole genome shotgun (WGS) entry which is preliminary data.</text>
</comment>
<evidence type="ECO:0000313" key="13">
    <source>
        <dbReference type="EMBL" id="MFC6669736.1"/>
    </source>
</evidence>
<dbReference type="Gene3D" id="3.50.50.60">
    <property type="entry name" value="FAD/NAD(P)-binding domain"/>
    <property type="match status" value="1"/>
</dbReference>
<evidence type="ECO:0000256" key="10">
    <source>
        <dbReference type="HAMAP-Rule" id="MF_01102"/>
    </source>
</evidence>
<feature type="region of interest" description="FAD-dependent cmnm(5)s(2)U34 oxidoreductase" evidence="10">
    <location>
        <begin position="260"/>
        <end position="650"/>
    </location>
</feature>
<dbReference type="SUPFAM" id="SSF51905">
    <property type="entry name" value="FAD/NAD(P)-binding domain"/>
    <property type="match status" value="1"/>
</dbReference>
<keyword evidence="14" id="KW-1185">Reference proteome</keyword>
<reference evidence="14" key="1">
    <citation type="journal article" date="2019" name="Int. J. Syst. Evol. Microbiol.">
        <title>The Global Catalogue of Microorganisms (GCM) 10K type strain sequencing project: providing services to taxonomists for standard genome sequencing and annotation.</title>
        <authorList>
            <consortium name="The Broad Institute Genomics Platform"/>
            <consortium name="The Broad Institute Genome Sequencing Center for Infectious Disease"/>
            <person name="Wu L."/>
            <person name="Ma J."/>
        </authorList>
    </citation>
    <scope>NUCLEOTIDE SEQUENCE [LARGE SCALE GENOMIC DNA]</scope>
    <source>
        <strain evidence="14">NBRC 111756</strain>
    </source>
</reference>
<keyword evidence="4 10" id="KW-0808">Transferase</keyword>